<keyword evidence="1" id="KW-0472">Membrane</keyword>
<evidence type="ECO:0000256" key="1">
    <source>
        <dbReference type="SAM" id="Phobius"/>
    </source>
</evidence>
<name>A0A372LP10_9BACI</name>
<dbReference type="Pfam" id="PF14146">
    <property type="entry name" value="DUF4305"/>
    <property type="match status" value="1"/>
</dbReference>
<organism evidence="2 3">
    <name type="scientific">Peribacillus saganii</name>
    <dbReference type="NCBI Taxonomy" id="2303992"/>
    <lineage>
        <taxon>Bacteria</taxon>
        <taxon>Bacillati</taxon>
        <taxon>Bacillota</taxon>
        <taxon>Bacilli</taxon>
        <taxon>Bacillales</taxon>
        <taxon>Bacillaceae</taxon>
        <taxon>Peribacillus</taxon>
    </lineage>
</organism>
<dbReference type="EMBL" id="QVTE01000027">
    <property type="protein sequence ID" value="RFU69241.1"/>
    <property type="molecule type" value="Genomic_DNA"/>
</dbReference>
<comment type="caution">
    <text evidence="2">The sequence shown here is derived from an EMBL/GenBank/DDBJ whole genome shotgun (WGS) entry which is preliminary data.</text>
</comment>
<sequence>MKRTPLTSGIMYLILGTLFVLLAIQNVNRTGWGFFSYFLVLLATLDFGSGIRMILLHRKITSINKKNK</sequence>
<keyword evidence="3" id="KW-1185">Reference proteome</keyword>
<feature type="transmembrane region" description="Helical" evidence="1">
    <location>
        <begin position="34"/>
        <end position="55"/>
    </location>
</feature>
<proteinExistence type="predicted"/>
<reference evidence="2 3" key="1">
    <citation type="submission" date="2018-08" db="EMBL/GenBank/DDBJ databases">
        <title>Bacillus chawlae sp. nov., Bacillus glennii sp. nov., and Bacillus saganii sp. nov. Isolated from the Vehicle Assembly Building at Kennedy Space Center where the Viking Spacecraft were Assembled.</title>
        <authorList>
            <person name="Seuylemezian A."/>
            <person name="Vaishampayan P."/>
        </authorList>
    </citation>
    <scope>NUCLEOTIDE SEQUENCE [LARGE SCALE GENOMIC DNA]</scope>
    <source>
        <strain evidence="2 3">V47-23a</strain>
    </source>
</reference>
<feature type="transmembrane region" description="Helical" evidence="1">
    <location>
        <begin position="9"/>
        <end position="28"/>
    </location>
</feature>
<accession>A0A372LP10</accession>
<evidence type="ECO:0000313" key="3">
    <source>
        <dbReference type="Proteomes" id="UP000264541"/>
    </source>
</evidence>
<dbReference type="AlphaFoldDB" id="A0A372LP10"/>
<gene>
    <name evidence="2" type="ORF">D0469_09940</name>
</gene>
<dbReference type="RefSeq" id="WP_117326594.1">
    <property type="nucleotide sequence ID" value="NZ_QVTE01000027.1"/>
</dbReference>
<keyword evidence="1" id="KW-0812">Transmembrane</keyword>
<dbReference type="Proteomes" id="UP000264541">
    <property type="component" value="Unassembled WGS sequence"/>
</dbReference>
<protein>
    <submittedName>
        <fullName evidence="2">DUF4305 domain-containing protein</fullName>
    </submittedName>
</protein>
<keyword evidence="1" id="KW-1133">Transmembrane helix</keyword>
<dbReference type="InterPro" id="IPR025426">
    <property type="entry name" value="DUF4305"/>
</dbReference>
<evidence type="ECO:0000313" key="2">
    <source>
        <dbReference type="EMBL" id="RFU69241.1"/>
    </source>
</evidence>
<dbReference type="OrthoDB" id="2355666at2"/>